<dbReference type="Proteomes" id="UP000734854">
    <property type="component" value="Unassembled WGS sequence"/>
</dbReference>
<sequence>MLKAVSRSSSASRRSPSRCKVVTPFFCRPEVDHGSLWSHYHDSAPTHAVFAGLARGRNRWVSSRSRVTECTGATGTFGSHVTLVRIIRDLSSDRVGRIMAKQRSGCSFLYQLLLFAGQVIQILGITVGINYGQIANNLPSPNRVASLLHSLSVSRVKLYDADQNVLSAFINTDIEFVIGIGNENVSTMTDPAKALGWLQQHVLPYLPYTKITCITVGNEIFKGNDTVLMANLLPAMQSVYQGLVSLGLDKQVNVTSSHSLDMLGNSYPPSAGSFRQDLAVYIQPILNFHSMTKSPFLINAYPYFAYKANPGTVSLDYALFEPNEGVTDPVTNLNYDNMLYAQIDAVYSAVRALGHSDIEVRISETGWPSRGDSDEVGATPENAAKYNGNLLQRTAMKQGTPMNPTVPVDIYVFALFNEDLKPGPTSERNYGLFYPDGTPVYNIDGACFEHFWNCHCNFDPNLTVDRTTNALLAVRRWILFQLNSFNQVSSMALFSTIAIQLAVTGRLGCTLLAFEISGSSHGAKMACGERCHVCSIAPKDILIIPESLLPSLISPFLSIYSSPDIIQNKNGFSNDPGTIR</sequence>
<keyword evidence="5" id="KW-0378">Hydrolase</keyword>
<accession>A0A8J5F1W1</accession>
<organism evidence="9 10">
    <name type="scientific">Zingiber officinale</name>
    <name type="common">Ginger</name>
    <name type="synonym">Amomum zingiber</name>
    <dbReference type="NCBI Taxonomy" id="94328"/>
    <lineage>
        <taxon>Eukaryota</taxon>
        <taxon>Viridiplantae</taxon>
        <taxon>Streptophyta</taxon>
        <taxon>Embryophyta</taxon>
        <taxon>Tracheophyta</taxon>
        <taxon>Spermatophyta</taxon>
        <taxon>Magnoliopsida</taxon>
        <taxon>Liliopsida</taxon>
        <taxon>Zingiberales</taxon>
        <taxon>Zingiberaceae</taxon>
        <taxon>Zingiber</taxon>
    </lineage>
</organism>
<keyword evidence="6" id="KW-0326">Glycosidase</keyword>
<dbReference type="AlphaFoldDB" id="A0A8J5F1W1"/>
<evidence type="ECO:0000256" key="7">
    <source>
        <dbReference type="RuleBase" id="RU004335"/>
    </source>
</evidence>
<protein>
    <recommendedName>
        <fullName evidence="3">glucan endo-1,3-beta-D-glucosidase</fullName>
        <ecNumber evidence="3">3.2.1.39</ecNumber>
    </recommendedName>
</protein>
<evidence type="ECO:0000256" key="6">
    <source>
        <dbReference type="ARBA" id="ARBA00023295"/>
    </source>
</evidence>
<dbReference type="GO" id="GO:0042973">
    <property type="term" value="F:glucan endo-1,3-beta-D-glucosidase activity"/>
    <property type="evidence" value="ECO:0007669"/>
    <property type="project" value="UniProtKB-EC"/>
</dbReference>
<keyword evidence="8" id="KW-0812">Transmembrane</keyword>
<dbReference type="SUPFAM" id="SSF51445">
    <property type="entry name" value="(Trans)glycosidases"/>
    <property type="match status" value="1"/>
</dbReference>
<evidence type="ECO:0000256" key="3">
    <source>
        <dbReference type="ARBA" id="ARBA00012780"/>
    </source>
</evidence>
<dbReference type="InterPro" id="IPR017853">
    <property type="entry name" value="GH"/>
</dbReference>
<dbReference type="FunFam" id="3.20.20.80:FF:000005">
    <property type="entry name" value="Glucan endo-1,3-beta-glucosidase 14"/>
    <property type="match status" value="1"/>
</dbReference>
<evidence type="ECO:0000313" key="9">
    <source>
        <dbReference type="EMBL" id="KAG6479930.1"/>
    </source>
</evidence>
<keyword evidence="8" id="KW-0472">Membrane</keyword>
<name>A0A8J5F1W1_ZINOF</name>
<comment type="caution">
    <text evidence="9">The sequence shown here is derived from an EMBL/GenBank/DDBJ whole genome shotgun (WGS) entry which is preliminary data.</text>
</comment>
<reference evidence="9 10" key="1">
    <citation type="submission" date="2020-08" db="EMBL/GenBank/DDBJ databases">
        <title>Plant Genome Project.</title>
        <authorList>
            <person name="Zhang R.-G."/>
        </authorList>
    </citation>
    <scope>NUCLEOTIDE SEQUENCE [LARGE SCALE GENOMIC DNA]</scope>
    <source>
        <tissue evidence="9">Rhizome</tissue>
    </source>
</reference>
<keyword evidence="8" id="KW-1133">Transmembrane helix</keyword>
<dbReference type="Pfam" id="PF00332">
    <property type="entry name" value="Glyco_hydro_17"/>
    <property type="match status" value="1"/>
</dbReference>
<gene>
    <name evidence="9" type="ORF">ZIOFF_063406</name>
</gene>
<dbReference type="EC" id="3.2.1.39" evidence="3"/>
<proteinExistence type="inferred from homology"/>
<keyword evidence="4" id="KW-0732">Signal</keyword>
<evidence type="ECO:0000256" key="1">
    <source>
        <dbReference type="ARBA" id="ARBA00000382"/>
    </source>
</evidence>
<keyword evidence="10" id="KW-1185">Reference proteome</keyword>
<dbReference type="InterPro" id="IPR000490">
    <property type="entry name" value="Glyco_hydro_17"/>
</dbReference>
<evidence type="ECO:0000313" key="10">
    <source>
        <dbReference type="Proteomes" id="UP000734854"/>
    </source>
</evidence>
<dbReference type="PANTHER" id="PTHR32227">
    <property type="entry name" value="GLUCAN ENDO-1,3-BETA-GLUCOSIDASE BG1-RELATED-RELATED"/>
    <property type="match status" value="1"/>
</dbReference>
<evidence type="ECO:0000256" key="4">
    <source>
        <dbReference type="ARBA" id="ARBA00022729"/>
    </source>
</evidence>
<evidence type="ECO:0000256" key="5">
    <source>
        <dbReference type="ARBA" id="ARBA00022801"/>
    </source>
</evidence>
<comment type="similarity">
    <text evidence="2 7">Belongs to the glycosyl hydrolase 17 family.</text>
</comment>
<evidence type="ECO:0000256" key="8">
    <source>
        <dbReference type="SAM" id="Phobius"/>
    </source>
</evidence>
<dbReference type="Gene3D" id="3.20.20.80">
    <property type="entry name" value="Glycosidases"/>
    <property type="match status" value="1"/>
</dbReference>
<dbReference type="EMBL" id="JACMSC010000017">
    <property type="protein sequence ID" value="KAG6479930.1"/>
    <property type="molecule type" value="Genomic_DNA"/>
</dbReference>
<dbReference type="InterPro" id="IPR044965">
    <property type="entry name" value="Glyco_hydro_17_plant"/>
</dbReference>
<evidence type="ECO:0000256" key="2">
    <source>
        <dbReference type="ARBA" id="ARBA00008773"/>
    </source>
</evidence>
<comment type="catalytic activity">
    <reaction evidence="1">
        <text>Hydrolysis of (1-&gt;3)-beta-D-glucosidic linkages in (1-&gt;3)-beta-D-glucans.</text>
        <dbReference type="EC" id="3.2.1.39"/>
    </reaction>
</comment>
<feature type="transmembrane region" description="Helical" evidence="8">
    <location>
        <begin position="108"/>
        <end position="131"/>
    </location>
</feature>
<dbReference type="GO" id="GO:0005975">
    <property type="term" value="P:carbohydrate metabolic process"/>
    <property type="evidence" value="ECO:0007669"/>
    <property type="project" value="InterPro"/>
</dbReference>